<evidence type="ECO:0000313" key="3">
    <source>
        <dbReference type="Proteomes" id="UP000305654"/>
    </source>
</evidence>
<dbReference type="Proteomes" id="UP000305654">
    <property type="component" value="Unassembled WGS sequence"/>
</dbReference>
<proteinExistence type="predicted"/>
<dbReference type="RefSeq" id="WP_138326929.1">
    <property type="nucleotide sequence ID" value="NZ_VCDI01000005.1"/>
</dbReference>
<dbReference type="Gene3D" id="2.160.20.120">
    <property type="match status" value="1"/>
</dbReference>
<comment type="caution">
    <text evidence="2">The sequence shown here is derived from an EMBL/GenBank/DDBJ whole genome shotgun (WGS) entry which is preliminary data.</text>
</comment>
<evidence type="ECO:0000313" key="2">
    <source>
        <dbReference type="EMBL" id="TLU71859.1"/>
    </source>
</evidence>
<reference evidence="2 3" key="1">
    <citation type="submission" date="2019-05" db="EMBL/GenBank/DDBJ databases">
        <authorList>
            <person name="Pankratov T."/>
            <person name="Grouzdev D."/>
        </authorList>
    </citation>
    <scope>NUCLEOTIDE SEQUENCE [LARGE SCALE GENOMIC DNA]</scope>
    <source>
        <strain evidence="2 3">KEBCLARHB70R</strain>
    </source>
</reference>
<evidence type="ECO:0000256" key="1">
    <source>
        <dbReference type="SAM" id="Phobius"/>
    </source>
</evidence>
<organism evidence="2 3">
    <name type="scientific">Lichenicoccus roseus</name>
    <dbReference type="NCBI Taxonomy" id="2683649"/>
    <lineage>
        <taxon>Bacteria</taxon>
        <taxon>Pseudomonadati</taxon>
        <taxon>Pseudomonadota</taxon>
        <taxon>Alphaproteobacteria</taxon>
        <taxon>Acetobacterales</taxon>
        <taxon>Acetobacteraceae</taxon>
        <taxon>Lichenicoccus</taxon>
    </lineage>
</organism>
<gene>
    <name evidence="2" type="ORF">FE263_15520</name>
</gene>
<feature type="transmembrane region" description="Helical" evidence="1">
    <location>
        <begin position="20"/>
        <end position="39"/>
    </location>
</feature>
<dbReference type="AlphaFoldDB" id="A0A5R9J4F2"/>
<keyword evidence="3" id="KW-1185">Reference proteome</keyword>
<keyword evidence="1" id="KW-0812">Transmembrane</keyword>
<dbReference type="EMBL" id="VCDI01000005">
    <property type="protein sequence ID" value="TLU71859.1"/>
    <property type="molecule type" value="Genomic_DNA"/>
</dbReference>
<keyword evidence="1" id="KW-0472">Membrane</keyword>
<sequence>MFPITDPTRAADIRMRRRRAIGLLTGIVVLPIVLVSGRANPDASHLGSILSGFLTGDQAENVETALRQAASVAVASWVREGAALPEGRRDGMALAATGTSLAISLPCAGSIAVVPGADLGRRIYVSLLDGGSAQAAGLELHGDDVRGGGEVALGGGCRHRGADLVVQAAPDTALTVTLTGGTSLRTGAFTGPVRLIQRGGGDVVIDAAGGLEADRSGGGDLVVGRLQQNLHLVQRGGGDTSIRSGSIGHADLELEGKGDLSVGPEARIGGLSLVMRGSGDVTIAHLDGSADIQATGSGDVAIAQAEARDVDISSAGSGDIAITAGHVAHLAAAMQRSGDLSVTAEVGDASVQSGADSTITLPHVRGRLERSTSGG</sequence>
<name>A0A5R9J4F2_9PROT</name>
<keyword evidence="1" id="KW-1133">Transmembrane helix</keyword>
<accession>A0A5R9J4F2</accession>
<protein>
    <submittedName>
        <fullName evidence="2">Uncharacterized protein</fullName>
    </submittedName>
</protein>